<dbReference type="Pfam" id="PF04320">
    <property type="entry name" value="YggL_50S_bp"/>
    <property type="match status" value="1"/>
</dbReference>
<comment type="caution">
    <text evidence="1">The sequence shown here is derived from an EMBL/GenBank/DDBJ whole genome shotgun (WGS) entry which is preliminary data.</text>
</comment>
<dbReference type="EMBL" id="JAVXZY010000014">
    <property type="protein sequence ID" value="MDT9002301.1"/>
    <property type="molecule type" value="Genomic_DNA"/>
</dbReference>
<protein>
    <submittedName>
        <fullName evidence="1">YggL family protein</fullName>
    </submittedName>
</protein>
<evidence type="ECO:0000313" key="2">
    <source>
        <dbReference type="Proteomes" id="UP001246372"/>
    </source>
</evidence>
<dbReference type="RefSeq" id="WP_315653196.1">
    <property type="nucleotide sequence ID" value="NZ_JAVXZY010000014.1"/>
</dbReference>
<dbReference type="PANTHER" id="PTHR38778">
    <property type="entry name" value="CYTOPLASMIC PROTEIN-RELATED"/>
    <property type="match status" value="1"/>
</dbReference>
<name>A0ABU3PI99_9BURK</name>
<reference evidence="1" key="1">
    <citation type="submission" date="2023-09" db="EMBL/GenBank/DDBJ databases">
        <title>Paucibacter sp. APW11 Genome sequencing and assembly.</title>
        <authorList>
            <person name="Kim I."/>
        </authorList>
    </citation>
    <scope>NUCLEOTIDE SEQUENCE</scope>
    <source>
        <strain evidence="1">APW11</strain>
    </source>
</reference>
<dbReference type="Proteomes" id="UP001246372">
    <property type="component" value="Unassembled WGS sequence"/>
</dbReference>
<dbReference type="PANTHER" id="PTHR38778:SF1">
    <property type="entry name" value="CYTOPLASMIC PROTEIN"/>
    <property type="match status" value="1"/>
</dbReference>
<evidence type="ECO:0000313" key="1">
    <source>
        <dbReference type="EMBL" id="MDT9002301.1"/>
    </source>
</evidence>
<proteinExistence type="predicted"/>
<sequence length="122" mass="13487">MKQNPPQARQRSRRQRKKLRIGEFQELAFDVHATLKAELDDAAQERFIDELLLQLILPRGLDFGGGASGGFVAKLGRGSATEADREAVAAWFRARSEVAAVTVSPLQDAWHDGTQYVLTPQA</sequence>
<keyword evidence="2" id="KW-1185">Reference proteome</keyword>
<dbReference type="InterPro" id="IPR007416">
    <property type="entry name" value="YggL_50S_bp"/>
</dbReference>
<organism evidence="1 2">
    <name type="scientific">Roseateles aquae</name>
    <dbReference type="NCBI Taxonomy" id="3077235"/>
    <lineage>
        <taxon>Bacteria</taxon>
        <taxon>Pseudomonadati</taxon>
        <taxon>Pseudomonadota</taxon>
        <taxon>Betaproteobacteria</taxon>
        <taxon>Burkholderiales</taxon>
        <taxon>Sphaerotilaceae</taxon>
        <taxon>Roseateles</taxon>
    </lineage>
</organism>
<accession>A0ABU3PI99</accession>
<gene>
    <name evidence="1" type="ORF">RQP53_23675</name>
</gene>